<sequence length="67" mass="7539">MTGKARVQFSGDNVFQQIPRSTQFWNSQSHSGGMVIKIAPVFSMETSFKPVFFKVVSKALKTNQVTR</sequence>
<protein>
    <submittedName>
        <fullName evidence="1">Uncharacterized protein</fullName>
    </submittedName>
</protein>
<comment type="caution">
    <text evidence="1">The sequence shown here is derived from an EMBL/GenBank/DDBJ whole genome shotgun (WGS) entry which is preliminary data.</text>
</comment>
<accession>A0ABQ8ZM35</accession>
<reference evidence="1" key="1">
    <citation type="submission" date="2022-10" db="EMBL/GenBank/DDBJ databases">
        <authorList>
            <person name="Hyden B.L."/>
            <person name="Feng K."/>
            <person name="Yates T."/>
            <person name="Jawdy S."/>
            <person name="Smart L.B."/>
            <person name="Muchero W."/>
        </authorList>
    </citation>
    <scope>NUCLEOTIDE SEQUENCE</scope>
    <source>
        <tissue evidence="1">Shoot tip</tissue>
    </source>
</reference>
<evidence type="ECO:0000313" key="1">
    <source>
        <dbReference type="EMBL" id="KAJ6302943.1"/>
    </source>
</evidence>
<gene>
    <name evidence="1" type="ORF">OIU77_016938</name>
</gene>
<organism evidence="1 2">
    <name type="scientific">Salix suchowensis</name>
    <dbReference type="NCBI Taxonomy" id="1278906"/>
    <lineage>
        <taxon>Eukaryota</taxon>
        <taxon>Viridiplantae</taxon>
        <taxon>Streptophyta</taxon>
        <taxon>Embryophyta</taxon>
        <taxon>Tracheophyta</taxon>
        <taxon>Spermatophyta</taxon>
        <taxon>Magnoliopsida</taxon>
        <taxon>eudicotyledons</taxon>
        <taxon>Gunneridae</taxon>
        <taxon>Pentapetalae</taxon>
        <taxon>rosids</taxon>
        <taxon>fabids</taxon>
        <taxon>Malpighiales</taxon>
        <taxon>Salicaceae</taxon>
        <taxon>Saliceae</taxon>
        <taxon>Salix</taxon>
    </lineage>
</organism>
<dbReference type="Proteomes" id="UP001141253">
    <property type="component" value="Chromosome 16"/>
</dbReference>
<dbReference type="EMBL" id="JAPFFI010000027">
    <property type="protein sequence ID" value="KAJ6302943.1"/>
    <property type="molecule type" value="Genomic_DNA"/>
</dbReference>
<name>A0ABQ8ZM35_9ROSI</name>
<evidence type="ECO:0000313" key="2">
    <source>
        <dbReference type="Proteomes" id="UP001141253"/>
    </source>
</evidence>
<reference evidence="1" key="2">
    <citation type="journal article" date="2023" name="Int. J. Mol. Sci.">
        <title>De Novo Assembly and Annotation of 11 Diverse Shrub Willow (Salix) Genomes Reveals Novel Gene Organization in Sex-Linked Regions.</title>
        <authorList>
            <person name="Hyden B."/>
            <person name="Feng K."/>
            <person name="Yates T.B."/>
            <person name="Jawdy S."/>
            <person name="Cereghino C."/>
            <person name="Smart L.B."/>
            <person name="Muchero W."/>
        </authorList>
    </citation>
    <scope>NUCLEOTIDE SEQUENCE</scope>
    <source>
        <tissue evidence="1">Shoot tip</tissue>
    </source>
</reference>
<keyword evidence="2" id="KW-1185">Reference proteome</keyword>
<proteinExistence type="predicted"/>